<evidence type="ECO:0000256" key="2">
    <source>
        <dbReference type="SAM" id="SignalP"/>
    </source>
</evidence>
<protein>
    <submittedName>
        <fullName evidence="3">Uncharacterized protein</fullName>
    </submittedName>
</protein>
<feature type="chain" id="PRO_5024321554" evidence="2">
    <location>
        <begin position="21"/>
        <end position="215"/>
    </location>
</feature>
<gene>
    <name evidence="3" type="ORF">Anas_09048</name>
</gene>
<comment type="caution">
    <text evidence="3">The sequence shown here is derived from an EMBL/GenBank/DDBJ whole genome shotgun (WGS) entry which is preliminary data.</text>
</comment>
<evidence type="ECO:0000256" key="1">
    <source>
        <dbReference type="SAM" id="MobiDB-lite"/>
    </source>
</evidence>
<name>A0A5N5T722_9CRUS</name>
<sequence>MYFSILSFWFLILYINSIYGSEINGGIDKVVKAMFETLKSMEVHGKPSIEHRKFLHTKISALRKEMDEKGGRWLNVRNPQKKAQQNPETKDSESDDYWDEFLKGAKGIKKLAENAAKSNPCCEDPLSGCCKENSQKNVDVKKFAMLMGRKTAGPFFGVSAKEPEYPNLEERENRKVAENKVETTIEPSYSAEIKMEKSSAEMKTEESLANLKINV</sequence>
<dbReference type="AlphaFoldDB" id="A0A5N5T722"/>
<feature type="region of interest" description="Disordered" evidence="1">
    <location>
        <begin position="70"/>
        <end position="96"/>
    </location>
</feature>
<keyword evidence="2" id="KW-0732">Signal</keyword>
<evidence type="ECO:0000313" key="3">
    <source>
        <dbReference type="EMBL" id="KAB7502453.1"/>
    </source>
</evidence>
<accession>A0A5N5T722</accession>
<proteinExistence type="predicted"/>
<reference evidence="3 4" key="1">
    <citation type="journal article" date="2019" name="PLoS Biol.">
        <title>Sex chromosomes control vertical transmission of feminizing Wolbachia symbionts in an isopod.</title>
        <authorList>
            <person name="Becking T."/>
            <person name="Chebbi M.A."/>
            <person name="Giraud I."/>
            <person name="Moumen B."/>
            <person name="Laverre T."/>
            <person name="Caubet Y."/>
            <person name="Peccoud J."/>
            <person name="Gilbert C."/>
            <person name="Cordaux R."/>
        </authorList>
    </citation>
    <scope>NUCLEOTIDE SEQUENCE [LARGE SCALE GENOMIC DNA]</scope>
    <source>
        <strain evidence="3">ANa2</strain>
        <tissue evidence="3">Whole body excluding digestive tract and cuticle</tissue>
    </source>
</reference>
<dbReference type="EMBL" id="SEYY01007481">
    <property type="protein sequence ID" value="KAB7502453.1"/>
    <property type="molecule type" value="Genomic_DNA"/>
</dbReference>
<feature type="signal peptide" evidence="2">
    <location>
        <begin position="1"/>
        <end position="20"/>
    </location>
</feature>
<feature type="compositionally biased region" description="Polar residues" evidence="1">
    <location>
        <begin position="77"/>
        <end position="87"/>
    </location>
</feature>
<evidence type="ECO:0000313" key="4">
    <source>
        <dbReference type="Proteomes" id="UP000326759"/>
    </source>
</evidence>
<keyword evidence="4" id="KW-1185">Reference proteome</keyword>
<dbReference type="Proteomes" id="UP000326759">
    <property type="component" value="Unassembled WGS sequence"/>
</dbReference>
<dbReference type="OrthoDB" id="10370107at2759"/>
<organism evidence="3 4">
    <name type="scientific">Armadillidium nasatum</name>
    <dbReference type="NCBI Taxonomy" id="96803"/>
    <lineage>
        <taxon>Eukaryota</taxon>
        <taxon>Metazoa</taxon>
        <taxon>Ecdysozoa</taxon>
        <taxon>Arthropoda</taxon>
        <taxon>Crustacea</taxon>
        <taxon>Multicrustacea</taxon>
        <taxon>Malacostraca</taxon>
        <taxon>Eumalacostraca</taxon>
        <taxon>Peracarida</taxon>
        <taxon>Isopoda</taxon>
        <taxon>Oniscidea</taxon>
        <taxon>Crinocheta</taxon>
        <taxon>Armadillidiidae</taxon>
        <taxon>Armadillidium</taxon>
    </lineage>
</organism>